<dbReference type="Proteomes" id="UP000243459">
    <property type="component" value="Chromosome 1"/>
</dbReference>
<gene>
    <name evidence="1" type="ORF">A4U43_C01F80</name>
</gene>
<evidence type="ECO:0000313" key="2">
    <source>
        <dbReference type="Proteomes" id="UP000243459"/>
    </source>
</evidence>
<dbReference type="EMBL" id="CM007381">
    <property type="protein sequence ID" value="ONK78837.1"/>
    <property type="molecule type" value="Genomic_DNA"/>
</dbReference>
<protein>
    <submittedName>
        <fullName evidence="1">Uncharacterized protein</fullName>
    </submittedName>
</protein>
<proteinExistence type="predicted"/>
<accession>A0A5P1FN31</accession>
<organism evidence="1 2">
    <name type="scientific">Asparagus officinalis</name>
    <name type="common">Garden asparagus</name>
    <dbReference type="NCBI Taxonomy" id="4686"/>
    <lineage>
        <taxon>Eukaryota</taxon>
        <taxon>Viridiplantae</taxon>
        <taxon>Streptophyta</taxon>
        <taxon>Embryophyta</taxon>
        <taxon>Tracheophyta</taxon>
        <taxon>Spermatophyta</taxon>
        <taxon>Magnoliopsida</taxon>
        <taxon>Liliopsida</taxon>
        <taxon>Asparagales</taxon>
        <taxon>Asparagaceae</taxon>
        <taxon>Asparagoideae</taxon>
        <taxon>Asparagus</taxon>
    </lineage>
</organism>
<dbReference type="Gramene" id="ONK78837">
    <property type="protein sequence ID" value="ONK78837"/>
    <property type="gene ID" value="A4U43_C01F80"/>
</dbReference>
<evidence type="ECO:0000313" key="1">
    <source>
        <dbReference type="EMBL" id="ONK78837.1"/>
    </source>
</evidence>
<name>A0A5P1FN31_ASPOF</name>
<sequence length="110" mass="12770">MFDKLDELLTQSQLYSEILLERIGWHRCNTARSKQKLKKKKVVRNKKMLLKGRRVGRGRLLARSASRFKAQHLCFLGSYTAKNKDVSNSKDAILELCEADSYFISINNIH</sequence>
<keyword evidence="2" id="KW-1185">Reference proteome</keyword>
<dbReference type="AlphaFoldDB" id="A0A5P1FN31"/>
<reference evidence="2" key="1">
    <citation type="journal article" date="2017" name="Nat. Commun.">
        <title>The asparagus genome sheds light on the origin and evolution of a young Y chromosome.</title>
        <authorList>
            <person name="Harkess A."/>
            <person name="Zhou J."/>
            <person name="Xu C."/>
            <person name="Bowers J.E."/>
            <person name="Van der Hulst R."/>
            <person name="Ayyampalayam S."/>
            <person name="Mercati F."/>
            <person name="Riccardi P."/>
            <person name="McKain M.R."/>
            <person name="Kakrana A."/>
            <person name="Tang H."/>
            <person name="Ray J."/>
            <person name="Groenendijk J."/>
            <person name="Arikit S."/>
            <person name="Mathioni S.M."/>
            <person name="Nakano M."/>
            <person name="Shan H."/>
            <person name="Telgmann-Rauber A."/>
            <person name="Kanno A."/>
            <person name="Yue Z."/>
            <person name="Chen H."/>
            <person name="Li W."/>
            <person name="Chen Y."/>
            <person name="Xu X."/>
            <person name="Zhang Y."/>
            <person name="Luo S."/>
            <person name="Chen H."/>
            <person name="Gao J."/>
            <person name="Mao Z."/>
            <person name="Pires J.C."/>
            <person name="Luo M."/>
            <person name="Kudrna D."/>
            <person name="Wing R.A."/>
            <person name="Meyers B.C."/>
            <person name="Yi K."/>
            <person name="Kong H."/>
            <person name="Lavrijsen P."/>
            <person name="Sunseri F."/>
            <person name="Falavigna A."/>
            <person name="Ye Y."/>
            <person name="Leebens-Mack J.H."/>
            <person name="Chen G."/>
        </authorList>
    </citation>
    <scope>NUCLEOTIDE SEQUENCE [LARGE SCALE GENOMIC DNA]</scope>
    <source>
        <strain evidence="2">cv. DH0086</strain>
    </source>
</reference>